<dbReference type="Gene3D" id="3.40.710.10">
    <property type="entry name" value="DD-peptidase/beta-lactamase superfamily"/>
    <property type="match status" value="1"/>
</dbReference>
<feature type="compositionally biased region" description="Acidic residues" evidence="12">
    <location>
        <begin position="1"/>
        <end position="11"/>
    </location>
</feature>
<keyword evidence="5" id="KW-0645">Protease</keyword>
<evidence type="ECO:0000259" key="15">
    <source>
        <dbReference type="Pfam" id="PF00912"/>
    </source>
</evidence>
<feature type="transmembrane region" description="Helical" evidence="13">
    <location>
        <begin position="66"/>
        <end position="88"/>
    </location>
</feature>
<comment type="pathway">
    <text evidence="1">Cell wall biogenesis; peptidoglycan biosynthesis.</text>
</comment>
<evidence type="ECO:0000313" key="17">
    <source>
        <dbReference type="Proteomes" id="UP001230207"/>
    </source>
</evidence>
<evidence type="ECO:0000256" key="8">
    <source>
        <dbReference type="ARBA" id="ARBA00022801"/>
    </source>
</evidence>
<dbReference type="SUPFAM" id="SSF53955">
    <property type="entry name" value="Lysozyme-like"/>
    <property type="match status" value="1"/>
</dbReference>
<keyword evidence="13" id="KW-1133">Transmembrane helix</keyword>
<dbReference type="GO" id="GO:0016787">
    <property type="term" value="F:hydrolase activity"/>
    <property type="evidence" value="ECO:0007669"/>
    <property type="project" value="UniProtKB-KW"/>
</dbReference>
<feature type="region of interest" description="Disordered" evidence="12">
    <location>
        <begin position="677"/>
        <end position="722"/>
    </location>
</feature>
<feature type="domain" description="Penicillin-binding protein transpeptidase" evidence="14">
    <location>
        <begin position="380"/>
        <end position="604"/>
    </location>
</feature>
<dbReference type="PANTHER" id="PTHR32282">
    <property type="entry name" value="BINDING PROTEIN TRANSPEPTIDASE, PUTATIVE-RELATED"/>
    <property type="match status" value="1"/>
</dbReference>
<comment type="similarity">
    <text evidence="2">In the C-terminal section; belongs to the transpeptidase family.</text>
</comment>
<dbReference type="Gene3D" id="1.10.3810.10">
    <property type="entry name" value="Biosynthetic peptidoglycan transglycosylase-like"/>
    <property type="match status" value="1"/>
</dbReference>
<evidence type="ECO:0000256" key="4">
    <source>
        <dbReference type="ARBA" id="ARBA00022645"/>
    </source>
</evidence>
<feature type="compositionally biased region" description="Polar residues" evidence="12">
    <location>
        <begin position="693"/>
        <end position="704"/>
    </location>
</feature>
<dbReference type="GO" id="GO:0016757">
    <property type="term" value="F:glycosyltransferase activity"/>
    <property type="evidence" value="ECO:0007669"/>
    <property type="project" value="UniProtKB-KW"/>
</dbReference>
<reference evidence="16 17" key="1">
    <citation type="submission" date="2023-07" db="EMBL/GenBank/DDBJ databases">
        <title>Genomic Encyclopedia of Type Strains, Phase IV (KMG-IV): sequencing the most valuable type-strain genomes for metagenomic binning, comparative biology and taxonomic classification.</title>
        <authorList>
            <person name="Goeker M."/>
        </authorList>
    </citation>
    <scope>NUCLEOTIDE SEQUENCE [LARGE SCALE GENOMIC DNA]</scope>
    <source>
        <strain evidence="16 17">DSM 1112</strain>
    </source>
</reference>
<keyword evidence="6 16" id="KW-0328">Glycosyltransferase</keyword>
<evidence type="ECO:0000256" key="5">
    <source>
        <dbReference type="ARBA" id="ARBA00022670"/>
    </source>
</evidence>
<name>A0ABU0BJD8_9HYPH</name>
<feature type="region of interest" description="Disordered" evidence="12">
    <location>
        <begin position="1"/>
        <end position="57"/>
    </location>
</feature>
<dbReference type="InterPro" id="IPR023346">
    <property type="entry name" value="Lysozyme-like_dom_sf"/>
</dbReference>
<feature type="compositionally biased region" description="Low complexity" evidence="12">
    <location>
        <begin position="24"/>
        <end position="38"/>
    </location>
</feature>
<evidence type="ECO:0000256" key="1">
    <source>
        <dbReference type="ARBA" id="ARBA00004752"/>
    </source>
</evidence>
<keyword evidence="17" id="KW-1185">Reference proteome</keyword>
<feature type="domain" description="Glycosyl transferase family 51" evidence="15">
    <location>
        <begin position="125"/>
        <end position="288"/>
    </location>
</feature>
<dbReference type="NCBIfam" id="TIGR02074">
    <property type="entry name" value="PBP_1a_fam"/>
    <property type="match status" value="1"/>
</dbReference>
<sequence>MEPSFEEEATDGDSLNIGAGERVSGGSRKASAKPAGKSSSRKTPARKTSRRQRGSGGGFFGPVRRMIYWCVVLGIWGAIGVGGLVIYYGSRMPSATSWAIPERPPNVKILAVDGTILANRGVTGGEALSLEEMSPYIPQAVVAIEDRRFYSHFGVDPLGLARAMVTNLTTGRMVQGGSTLTQQLAKNMFLSPERTLERKVQEVLLAFWLEQKYTKDQILTMYLNRVFFGSNAYGVEAASRRYFNKSARDVNLGEAALLAGLLKAPSRLSPARDPKAAEARAQVVLGAMREEGYISDSEIKTAMSQPPTKAKSFWSGAQYYAADMVMDQLPGMIGKVDQDLIVDTTLDLTLEKKAEETLAASLDAEGEKLNVSQAALVSVDGTGAIRAIVGGRDYATSQFDRAVKAKRQPGSAFKPFVYAAAMEIGRTPMSVRNDGPVRIGNWTPENYDQKYRGEVSLAEALANSLNTIAAQLVMEVGPQNVIKLAHRLGIESELQSNASIALGTSEVSLLELTSAYAPFMNGGFKATPHIIRRISTADGTVLYENTYDSPPRVLDPEVVSEMNQMMLGVIDHGTGKNARLKGWEAAGKSGTTQSFRDALFVGFTSNLTTGVWFGNDDGKSMKKVTGGGLPAKAWHEYMAAAHEGLSPSPIFGTAGVQPVFDQNGQPPATIGDVISGNFGGAPAGEFPDRPQGDGNQAAQFPPQGNGSGLVPPADVGQTTGATSRRTTLFDILTGG</sequence>
<dbReference type="InterPro" id="IPR036950">
    <property type="entry name" value="PBP_transglycosylase"/>
</dbReference>
<evidence type="ECO:0000313" key="16">
    <source>
        <dbReference type="EMBL" id="MDQ0318334.1"/>
    </source>
</evidence>
<dbReference type="InterPro" id="IPR012338">
    <property type="entry name" value="Beta-lactam/transpept-like"/>
</dbReference>
<comment type="similarity">
    <text evidence="3">In the N-terminal section; belongs to the glycosyltransferase 51 family.</text>
</comment>
<keyword evidence="7 16" id="KW-0808">Transferase</keyword>
<evidence type="ECO:0000256" key="9">
    <source>
        <dbReference type="ARBA" id="ARBA00023268"/>
    </source>
</evidence>
<accession>A0ABU0BJD8</accession>
<gene>
    <name evidence="16" type="ORF">QO002_000472</name>
</gene>
<dbReference type="Proteomes" id="UP001230207">
    <property type="component" value="Unassembled WGS sequence"/>
</dbReference>
<keyword evidence="9" id="KW-0511">Multifunctional enzyme</keyword>
<evidence type="ECO:0000256" key="7">
    <source>
        <dbReference type="ARBA" id="ARBA00022679"/>
    </source>
</evidence>
<keyword evidence="13" id="KW-0812">Transmembrane</keyword>
<dbReference type="InterPro" id="IPR001460">
    <property type="entry name" value="PCN-bd_Tpept"/>
</dbReference>
<comment type="catalytic activity">
    <reaction evidence="11">
        <text>[GlcNAc-(1-&gt;4)-Mur2Ac(oyl-L-Ala-gamma-D-Glu-L-Lys-D-Ala-D-Ala)](n)-di-trans,octa-cis-undecaprenyl diphosphate + beta-D-GlcNAc-(1-&gt;4)-Mur2Ac(oyl-L-Ala-gamma-D-Glu-L-Lys-D-Ala-D-Ala)-di-trans,octa-cis-undecaprenyl diphosphate = [GlcNAc-(1-&gt;4)-Mur2Ac(oyl-L-Ala-gamma-D-Glu-L-Lys-D-Ala-D-Ala)](n+1)-di-trans,octa-cis-undecaprenyl diphosphate + di-trans,octa-cis-undecaprenyl diphosphate + H(+)</text>
        <dbReference type="Rhea" id="RHEA:23708"/>
        <dbReference type="Rhea" id="RHEA-COMP:9602"/>
        <dbReference type="Rhea" id="RHEA-COMP:9603"/>
        <dbReference type="ChEBI" id="CHEBI:15378"/>
        <dbReference type="ChEBI" id="CHEBI:58405"/>
        <dbReference type="ChEBI" id="CHEBI:60033"/>
        <dbReference type="ChEBI" id="CHEBI:78435"/>
        <dbReference type="EC" id="2.4.99.28"/>
    </reaction>
</comment>
<dbReference type="Pfam" id="PF00912">
    <property type="entry name" value="Transgly"/>
    <property type="match status" value="1"/>
</dbReference>
<evidence type="ECO:0000256" key="6">
    <source>
        <dbReference type="ARBA" id="ARBA00022676"/>
    </source>
</evidence>
<evidence type="ECO:0000256" key="13">
    <source>
        <dbReference type="SAM" id="Phobius"/>
    </source>
</evidence>
<protein>
    <recommendedName>
        <fullName evidence="10">peptidoglycan glycosyltransferase</fullName>
        <ecNumber evidence="10">2.4.99.28</ecNumber>
    </recommendedName>
</protein>
<comment type="caution">
    <text evidence="16">The sequence shown here is derived from an EMBL/GenBank/DDBJ whole genome shotgun (WGS) entry which is preliminary data.</text>
</comment>
<dbReference type="InterPro" id="IPR050396">
    <property type="entry name" value="Glycosyltr_51/Transpeptidase"/>
</dbReference>
<keyword evidence="13" id="KW-0472">Membrane</keyword>
<feature type="compositionally biased region" description="Basic residues" evidence="12">
    <location>
        <begin position="39"/>
        <end position="53"/>
    </location>
</feature>
<dbReference type="SUPFAM" id="SSF56601">
    <property type="entry name" value="beta-lactamase/transpeptidase-like"/>
    <property type="match status" value="1"/>
</dbReference>
<dbReference type="EMBL" id="JAUSVF010000001">
    <property type="protein sequence ID" value="MDQ0318334.1"/>
    <property type="molecule type" value="Genomic_DNA"/>
</dbReference>
<dbReference type="Pfam" id="PF00905">
    <property type="entry name" value="Transpeptidase"/>
    <property type="match status" value="1"/>
</dbReference>
<evidence type="ECO:0000256" key="12">
    <source>
        <dbReference type="SAM" id="MobiDB-lite"/>
    </source>
</evidence>
<evidence type="ECO:0000259" key="14">
    <source>
        <dbReference type="Pfam" id="PF00905"/>
    </source>
</evidence>
<dbReference type="EC" id="2.4.99.28" evidence="10"/>
<dbReference type="PANTHER" id="PTHR32282:SF33">
    <property type="entry name" value="PEPTIDOGLYCAN GLYCOSYLTRANSFERASE"/>
    <property type="match status" value="1"/>
</dbReference>
<evidence type="ECO:0000256" key="2">
    <source>
        <dbReference type="ARBA" id="ARBA00007090"/>
    </source>
</evidence>
<evidence type="ECO:0000256" key="3">
    <source>
        <dbReference type="ARBA" id="ARBA00007739"/>
    </source>
</evidence>
<evidence type="ECO:0000256" key="11">
    <source>
        <dbReference type="ARBA" id="ARBA00049902"/>
    </source>
</evidence>
<proteinExistence type="inferred from homology"/>
<organism evidence="16 17">
    <name type="scientific">Pararhizobium capsulatum DSM 1112</name>
    <dbReference type="NCBI Taxonomy" id="1121113"/>
    <lineage>
        <taxon>Bacteria</taxon>
        <taxon>Pseudomonadati</taxon>
        <taxon>Pseudomonadota</taxon>
        <taxon>Alphaproteobacteria</taxon>
        <taxon>Hyphomicrobiales</taxon>
        <taxon>Rhizobiaceae</taxon>
        <taxon>Rhizobium/Agrobacterium group</taxon>
        <taxon>Pararhizobium</taxon>
    </lineage>
</organism>
<keyword evidence="8 16" id="KW-0378">Hydrolase</keyword>
<evidence type="ECO:0000256" key="10">
    <source>
        <dbReference type="ARBA" id="ARBA00044770"/>
    </source>
</evidence>
<dbReference type="InterPro" id="IPR001264">
    <property type="entry name" value="Glyco_trans_51"/>
</dbReference>
<keyword evidence="4" id="KW-0121">Carboxypeptidase</keyword>